<evidence type="ECO:0000259" key="1">
    <source>
        <dbReference type="Pfam" id="PF10263"/>
    </source>
</evidence>
<proteinExistence type="predicted"/>
<reference evidence="2" key="1">
    <citation type="submission" date="2018-10" db="EMBL/GenBank/DDBJ databases">
        <authorList>
            <consortium name="NARMS: The National Antimicrobial Resistance Monitoring System"/>
        </authorList>
    </citation>
    <scope>NUCLEOTIDE SEQUENCE [LARGE SCALE GENOMIC DNA]</scope>
    <source>
        <strain evidence="2">CVM N17EC0388</strain>
    </source>
</reference>
<dbReference type="GO" id="GO:0006950">
    <property type="term" value="P:response to stress"/>
    <property type="evidence" value="ECO:0007669"/>
    <property type="project" value="UniProtKB-ARBA"/>
</dbReference>
<dbReference type="InterPro" id="IPR006640">
    <property type="entry name" value="SprT-like_domain"/>
</dbReference>
<comment type="caution">
    <text evidence="2">The sequence shown here is derived from an EMBL/GenBank/DDBJ whole genome shotgun (WGS) entry which is preliminary data.</text>
</comment>
<organism evidence="2">
    <name type="scientific">Escherichia coli</name>
    <dbReference type="NCBI Taxonomy" id="562"/>
    <lineage>
        <taxon>Bacteria</taxon>
        <taxon>Pseudomonadati</taxon>
        <taxon>Pseudomonadota</taxon>
        <taxon>Gammaproteobacteria</taxon>
        <taxon>Enterobacterales</taxon>
        <taxon>Enterobacteriaceae</taxon>
        <taxon>Escherichia</taxon>
    </lineage>
</organism>
<dbReference type="Pfam" id="PF10263">
    <property type="entry name" value="SprT-like"/>
    <property type="match status" value="1"/>
</dbReference>
<dbReference type="AlphaFoldDB" id="A0A3L0W0M8"/>
<protein>
    <submittedName>
        <fullName evidence="2">SprT domain-containing protein</fullName>
    </submittedName>
</protein>
<dbReference type="EMBL" id="RNRV01000013">
    <property type="protein sequence ID" value="MHO04679.1"/>
    <property type="molecule type" value="Genomic_DNA"/>
</dbReference>
<sequence length="301" mass="33453">MTKTPTEQAYSELQLAFDHYNQALFDGQLPQCLLTLQRSNKRTMAYYCHKRFEHSSNGDQVDEIAMNPIFFAMVPPIEIAQTLVHEMCHAWQWHFGTPSRSGYHNAEWADKMVAVGLMPSTTGGPGGNRTGQHMSDYAIPGSPFDKATAELFASGFAISWADREMASTVRPVAPPIVRDTQSIADAWAEALAKAKEANQERQELDDEEEQDDFYSQFSKLEQEGGIDLISFAFTAACNPAEQLASYELAAKTDGCNRVKYTCPCCRANTWGKPGMKLLCGEDSCKGVSFVELKQFVESELS</sequence>
<accession>A0A3L0W0M8</accession>
<feature type="domain" description="SprT-like" evidence="1">
    <location>
        <begin position="15"/>
        <end position="116"/>
    </location>
</feature>
<name>A0A3L0W0M8_ECOLX</name>
<gene>
    <name evidence="2" type="ORF">D9F05_09870</name>
</gene>
<evidence type="ECO:0000313" key="2">
    <source>
        <dbReference type="EMBL" id="MHO04679.1"/>
    </source>
</evidence>